<organism evidence="2 3">
    <name type="scientific">Paralvinella palmiformis</name>
    <dbReference type="NCBI Taxonomy" id="53620"/>
    <lineage>
        <taxon>Eukaryota</taxon>
        <taxon>Metazoa</taxon>
        <taxon>Spiralia</taxon>
        <taxon>Lophotrochozoa</taxon>
        <taxon>Annelida</taxon>
        <taxon>Polychaeta</taxon>
        <taxon>Sedentaria</taxon>
        <taxon>Canalipalpata</taxon>
        <taxon>Terebellida</taxon>
        <taxon>Terebelliformia</taxon>
        <taxon>Alvinellidae</taxon>
        <taxon>Paralvinella</taxon>
    </lineage>
</organism>
<accession>A0AAD9JKV0</accession>
<sequence>MAIADYSRVAKSINQARLSTNTTRKGDIETSVSDKQKGKRSDRKTNETGRDQMSSREKGETLEKQITSTIEEESIRDERKRTSRHLIDVAYGGPMFRYMDRTVVTPSSVIIATTVMNKFISLMTTCISTGTTISSIAFADVTSTTLNNDTSSVDQDEKPQPPLQKAAVSMEEMLFNEPYGSDLYKNPINPTTDLDTSSNVQKAGRWVYMISQFKIRTSHYIKVGQ</sequence>
<feature type="region of interest" description="Disordered" evidence="1">
    <location>
        <begin position="13"/>
        <end position="64"/>
    </location>
</feature>
<protein>
    <submittedName>
        <fullName evidence="2">Uncharacterized protein</fullName>
    </submittedName>
</protein>
<reference evidence="2" key="1">
    <citation type="journal article" date="2023" name="Mol. Biol. Evol.">
        <title>Third-Generation Sequencing Reveals the Adaptive Role of the Epigenome in Three Deep-Sea Polychaetes.</title>
        <authorList>
            <person name="Perez M."/>
            <person name="Aroh O."/>
            <person name="Sun Y."/>
            <person name="Lan Y."/>
            <person name="Juniper S.K."/>
            <person name="Young C.R."/>
            <person name="Angers B."/>
            <person name="Qian P.Y."/>
        </authorList>
    </citation>
    <scope>NUCLEOTIDE SEQUENCE</scope>
    <source>
        <strain evidence="2">P08H-3</strain>
    </source>
</reference>
<name>A0AAD9JKV0_9ANNE</name>
<evidence type="ECO:0000313" key="2">
    <source>
        <dbReference type="EMBL" id="KAK2154502.1"/>
    </source>
</evidence>
<feature type="compositionally biased region" description="Basic and acidic residues" evidence="1">
    <location>
        <begin position="24"/>
        <end position="36"/>
    </location>
</feature>
<dbReference type="AlphaFoldDB" id="A0AAD9JKV0"/>
<dbReference type="Proteomes" id="UP001208570">
    <property type="component" value="Unassembled WGS sequence"/>
</dbReference>
<feature type="compositionally biased region" description="Polar residues" evidence="1">
    <location>
        <begin position="13"/>
        <end position="23"/>
    </location>
</feature>
<dbReference type="EMBL" id="JAODUP010000267">
    <property type="protein sequence ID" value="KAK2154502.1"/>
    <property type="molecule type" value="Genomic_DNA"/>
</dbReference>
<proteinExistence type="predicted"/>
<feature type="compositionally biased region" description="Basic and acidic residues" evidence="1">
    <location>
        <begin position="43"/>
        <end position="63"/>
    </location>
</feature>
<gene>
    <name evidence="2" type="ORF">LSH36_267g03082</name>
</gene>
<evidence type="ECO:0000256" key="1">
    <source>
        <dbReference type="SAM" id="MobiDB-lite"/>
    </source>
</evidence>
<evidence type="ECO:0000313" key="3">
    <source>
        <dbReference type="Proteomes" id="UP001208570"/>
    </source>
</evidence>
<comment type="caution">
    <text evidence="2">The sequence shown here is derived from an EMBL/GenBank/DDBJ whole genome shotgun (WGS) entry which is preliminary data.</text>
</comment>
<keyword evidence="3" id="KW-1185">Reference proteome</keyword>